<reference evidence="1" key="1">
    <citation type="submission" date="2018-02" db="EMBL/GenBank/DDBJ databases">
        <title>Rhizophora mucronata_Transcriptome.</title>
        <authorList>
            <person name="Meera S.P."/>
            <person name="Sreeshan A."/>
            <person name="Augustine A."/>
        </authorList>
    </citation>
    <scope>NUCLEOTIDE SEQUENCE</scope>
    <source>
        <tissue evidence="1">Leaf</tissue>
    </source>
</reference>
<protein>
    <submittedName>
        <fullName evidence="1">Uncharacterized protein</fullName>
    </submittedName>
</protein>
<name>A0A2P2LP36_RHIMU</name>
<proteinExistence type="predicted"/>
<evidence type="ECO:0000313" key="1">
    <source>
        <dbReference type="EMBL" id="MBX19735.1"/>
    </source>
</evidence>
<sequence>MAKSKIESKRNEIKERGYEYISLQLPMRKMTSQLE</sequence>
<accession>A0A2P2LP36</accession>
<dbReference type="EMBL" id="GGEC01039251">
    <property type="protein sequence ID" value="MBX19735.1"/>
    <property type="molecule type" value="Transcribed_RNA"/>
</dbReference>
<organism evidence="1">
    <name type="scientific">Rhizophora mucronata</name>
    <name type="common">Asiatic mangrove</name>
    <dbReference type="NCBI Taxonomy" id="61149"/>
    <lineage>
        <taxon>Eukaryota</taxon>
        <taxon>Viridiplantae</taxon>
        <taxon>Streptophyta</taxon>
        <taxon>Embryophyta</taxon>
        <taxon>Tracheophyta</taxon>
        <taxon>Spermatophyta</taxon>
        <taxon>Magnoliopsida</taxon>
        <taxon>eudicotyledons</taxon>
        <taxon>Gunneridae</taxon>
        <taxon>Pentapetalae</taxon>
        <taxon>rosids</taxon>
        <taxon>fabids</taxon>
        <taxon>Malpighiales</taxon>
        <taxon>Rhizophoraceae</taxon>
        <taxon>Rhizophora</taxon>
    </lineage>
</organism>
<dbReference type="AlphaFoldDB" id="A0A2P2LP36"/>